<dbReference type="GO" id="GO:0031267">
    <property type="term" value="F:small GTPase binding"/>
    <property type="evidence" value="ECO:0007669"/>
    <property type="project" value="InterPro"/>
</dbReference>
<accession>A0A292Q3L5</accession>
<evidence type="ECO:0000256" key="5">
    <source>
        <dbReference type="ARBA" id="ARBA00023136"/>
    </source>
</evidence>
<evidence type="ECO:0000256" key="6">
    <source>
        <dbReference type="RuleBase" id="RU361264"/>
    </source>
</evidence>
<evidence type="ECO:0000256" key="2">
    <source>
        <dbReference type="ARBA" id="ARBA00010596"/>
    </source>
</evidence>
<feature type="transmembrane region" description="Helical" evidence="6">
    <location>
        <begin position="244"/>
        <end position="267"/>
    </location>
</feature>
<feature type="transmembrane region" description="Helical" evidence="6">
    <location>
        <begin position="188"/>
        <end position="207"/>
    </location>
</feature>
<dbReference type="GO" id="GO:0016192">
    <property type="term" value="P:vesicle-mediated transport"/>
    <property type="evidence" value="ECO:0007669"/>
    <property type="project" value="InterPro"/>
</dbReference>
<organism evidence="8 9">
    <name type="scientific">Tuber aestivum</name>
    <name type="common">summer truffle</name>
    <dbReference type="NCBI Taxonomy" id="59557"/>
    <lineage>
        <taxon>Eukaryota</taxon>
        <taxon>Fungi</taxon>
        <taxon>Dikarya</taxon>
        <taxon>Ascomycota</taxon>
        <taxon>Pezizomycotina</taxon>
        <taxon>Pezizomycetes</taxon>
        <taxon>Pezizales</taxon>
        <taxon>Tuberaceae</taxon>
        <taxon>Tuber</taxon>
    </lineage>
</organism>
<feature type="transmembrane region" description="Helical" evidence="6">
    <location>
        <begin position="213"/>
        <end position="232"/>
    </location>
</feature>
<dbReference type="PANTHER" id="PTHR12822">
    <property type="entry name" value="PROTEIN YIPF"/>
    <property type="match status" value="1"/>
</dbReference>
<feature type="transmembrane region" description="Helical" evidence="6">
    <location>
        <begin position="115"/>
        <end position="136"/>
    </location>
</feature>
<evidence type="ECO:0000256" key="3">
    <source>
        <dbReference type="ARBA" id="ARBA00022692"/>
    </source>
</evidence>
<sequence length="289" mass="31374">MANNGYDVVVDVDDEGDLGHTDLADLEFHPSNYNQDQASGKIPTSASNTGGFFGGSSGSRGNDPNSKRFLWSMDFYAQFFDVDTNEVLKRCWAALFPRANFLDVLDGNPDLYGPFWITTTVVLILFLSSTIAQYFARAKDEPYVYDFGLLSGAAGLMYGYTGVIPVALWGILKWYGSESANLLECLALYGYANLIWVPVAIASASPITTVLNYVFVTIGFGGSALFLFRNMLPVVNATDAKTSKILIVMIIVLHAGLAVAIKVLFFAHGSPVSKKPEAPTGDAGRLRIF</sequence>
<evidence type="ECO:0000256" key="4">
    <source>
        <dbReference type="ARBA" id="ARBA00022989"/>
    </source>
</evidence>
<evidence type="ECO:0000256" key="1">
    <source>
        <dbReference type="ARBA" id="ARBA00004141"/>
    </source>
</evidence>
<protein>
    <recommendedName>
        <fullName evidence="6">Protein YIP</fullName>
    </recommendedName>
</protein>
<keyword evidence="3 6" id="KW-0812">Transmembrane</keyword>
<dbReference type="GO" id="GO:0000139">
    <property type="term" value="C:Golgi membrane"/>
    <property type="evidence" value="ECO:0007669"/>
    <property type="project" value="UniProtKB-SubCell"/>
</dbReference>
<feature type="transmembrane region" description="Helical" evidence="6">
    <location>
        <begin position="156"/>
        <end position="176"/>
    </location>
</feature>
<dbReference type="Proteomes" id="UP001412239">
    <property type="component" value="Unassembled WGS sequence"/>
</dbReference>
<dbReference type="Pfam" id="PF04893">
    <property type="entry name" value="Yip1"/>
    <property type="match status" value="1"/>
</dbReference>
<dbReference type="InterPro" id="IPR006977">
    <property type="entry name" value="Yip1_dom"/>
</dbReference>
<keyword evidence="9" id="KW-1185">Reference proteome</keyword>
<name>A0A292Q3L5_9PEZI</name>
<reference evidence="8" key="1">
    <citation type="submission" date="2015-10" db="EMBL/GenBank/DDBJ databases">
        <authorList>
            <person name="Regsiter A."/>
            <person name="william w."/>
        </authorList>
    </citation>
    <scope>NUCLEOTIDE SEQUENCE</scope>
    <source>
        <strain evidence="8">Montdore</strain>
    </source>
</reference>
<dbReference type="InterPro" id="IPR039765">
    <property type="entry name" value="Yip5/YIPF1/YIPF2"/>
</dbReference>
<keyword evidence="5 6" id="KW-0472">Membrane</keyword>
<dbReference type="AlphaFoldDB" id="A0A292Q3L5"/>
<feature type="domain" description="Yip1" evidence="7">
    <location>
        <begin position="96"/>
        <end position="259"/>
    </location>
</feature>
<evidence type="ECO:0000313" key="9">
    <source>
        <dbReference type="Proteomes" id="UP001412239"/>
    </source>
</evidence>
<comment type="subcellular location">
    <subcellularLocation>
        <location evidence="6">Golgi apparatus membrane</location>
        <topology evidence="6">Multi-pass membrane protein</topology>
    </subcellularLocation>
    <subcellularLocation>
        <location evidence="1">Membrane</location>
        <topology evidence="1">Multi-pass membrane protein</topology>
    </subcellularLocation>
</comment>
<proteinExistence type="inferred from homology"/>
<evidence type="ECO:0000313" key="8">
    <source>
        <dbReference type="EMBL" id="CUS13545.1"/>
    </source>
</evidence>
<dbReference type="EMBL" id="LN890972">
    <property type="protein sequence ID" value="CUS13545.1"/>
    <property type="molecule type" value="Genomic_DNA"/>
</dbReference>
<dbReference type="PANTHER" id="PTHR12822:SF2">
    <property type="entry name" value="PROTEIN YIPF"/>
    <property type="match status" value="1"/>
</dbReference>
<evidence type="ECO:0000259" key="7">
    <source>
        <dbReference type="Pfam" id="PF04893"/>
    </source>
</evidence>
<comment type="similarity">
    <text evidence="2 6">Belongs to the YIP1 family.</text>
</comment>
<gene>
    <name evidence="8" type="ORF">GSTUAT00002483001</name>
</gene>
<keyword evidence="4 6" id="KW-1133">Transmembrane helix</keyword>